<keyword evidence="14" id="KW-1185">Reference proteome</keyword>
<dbReference type="Pfam" id="PF00551">
    <property type="entry name" value="Formyl_trans_N"/>
    <property type="match status" value="1"/>
</dbReference>
<dbReference type="EC" id="2.1.2.9" evidence="3"/>
<comment type="caution">
    <text evidence="13">The sequence shown here is derived from an EMBL/GenBank/DDBJ whole genome shotgun (WGS) entry which is preliminary data.</text>
</comment>
<evidence type="ECO:0000256" key="9">
    <source>
        <dbReference type="ARBA" id="ARBA00052555"/>
    </source>
</evidence>
<evidence type="ECO:0000256" key="8">
    <source>
        <dbReference type="ARBA" id="ARBA00023128"/>
    </source>
</evidence>
<comment type="subcellular location">
    <subcellularLocation>
        <location evidence="1">Mitochondrion</location>
    </subcellularLocation>
</comment>
<dbReference type="EMBL" id="JAPWTK010000004">
    <property type="protein sequence ID" value="KAJ8961726.1"/>
    <property type="molecule type" value="Genomic_DNA"/>
</dbReference>
<dbReference type="PANTHER" id="PTHR11138:SF5">
    <property type="entry name" value="METHIONYL-TRNA FORMYLTRANSFERASE, MITOCHONDRIAL"/>
    <property type="match status" value="1"/>
</dbReference>
<keyword evidence="5" id="KW-0808">Transferase</keyword>
<feature type="domain" description="Formyl transferase C-terminal" evidence="12">
    <location>
        <begin position="223"/>
        <end position="332"/>
    </location>
</feature>
<evidence type="ECO:0000256" key="7">
    <source>
        <dbReference type="ARBA" id="ARBA00022946"/>
    </source>
</evidence>
<evidence type="ECO:0000256" key="3">
    <source>
        <dbReference type="ARBA" id="ARBA00012261"/>
    </source>
</evidence>
<dbReference type="InterPro" id="IPR005794">
    <property type="entry name" value="Fmt"/>
</dbReference>
<evidence type="ECO:0000313" key="13">
    <source>
        <dbReference type="EMBL" id="KAJ8961726.1"/>
    </source>
</evidence>
<protein>
    <recommendedName>
        <fullName evidence="4">Methionyl-tRNA formyltransferase, mitochondrial</fullName>
        <ecNumber evidence="3">2.1.2.9</ecNumber>
    </recommendedName>
</protein>
<evidence type="ECO:0000256" key="4">
    <source>
        <dbReference type="ARBA" id="ARBA00014185"/>
    </source>
</evidence>
<evidence type="ECO:0000313" key="14">
    <source>
        <dbReference type="Proteomes" id="UP001162162"/>
    </source>
</evidence>
<dbReference type="NCBIfam" id="TIGR00460">
    <property type="entry name" value="fmt"/>
    <property type="match status" value="1"/>
</dbReference>
<evidence type="ECO:0000256" key="5">
    <source>
        <dbReference type="ARBA" id="ARBA00022679"/>
    </source>
</evidence>
<dbReference type="FunFam" id="3.40.50.12230:FF:000003">
    <property type="entry name" value="methionyl-tRNA formyltransferase, mitochondrial"/>
    <property type="match status" value="1"/>
</dbReference>
<keyword evidence="7" id="KW-0809">Transit peptide</keyword>
<dbReference type="InterPro" id="IPR041711">
    <property type="entry name" value="Met-tRNA-FMT_N"/>
</dbReference>
<dbReference type="GO" id="GO:0005739">
    <property type="term" value="C:mitochondrion"/>
    <property type="evidence" value="ECO:0007669"/>
    <property type="project" value="UniProtKB-SubCell"/>
</dbReference>
<dbReference type="InterPro" id="IPR005793">
    <property type="entry name" value="Formyl_trans_C"/>
</dbReference>
<dbReference type="SUPFAM" id="SSF53328">
    <property type="entry name" value="Formyltransferase"/>
    <property type="match status" value="1"/>
</dbReference>
<dbReference type="AlphaFoldDB" id="A0AAV8ZBL8"/>
<evidence type="ECO:0000256" key="2">
    <source>
        <dbReference type="ARBA" id="ARBA00010699"/>
    </source>
</evidence>
<dbReference type="Pfam" id="PF02911">
    <property type="entry name" value="Formyl_trans_C"/>
    <property type="match status" value="1"/>
</dbReference>
<dbReference type="InterPro" id="IPR002376">
    <property type="entry name" value="Formyl_transf_N"/>
</dbReference>
<comment type="similarity">
    <text evidence="2">Belongs to the Fmt family.</text>
</comment>
<evidence type="ECO:0000256" key="6">
    <source>
        <dbReference type="ARBA" id="ARBA00022917"/>
    </source>
</evidence>
<dbReference type="Proteomes" id="UP001162162">
    <property type="component" value="Unassembled WGS sequence"/>
</dbReference>
<evidence type="ECO:0000259" key="11">
    <source>
        <dbReference type="Pfam" id="PF00551"/>
    </source>
</evidence>
<evidence type="ECO:0000259" key="12">
    <source>
        <dbReference type="Pfam" id="PF02911"/>
    </source>
</evidence>
<evidence type="ECO:0000256" key="10">
    <source>
        <dbReference type="ARBA" id="ARBA00057846"/>
    </source>
</evidence>
<dbReference type="InterPro" id="IPR036477">
    <property type="entry name" value="Formyl_transf_N_sf"/>
</dbReference>
<keyword evidence="6" id="KW-0648">Protein biosynthesis</keyword>
<organism evidence="13 14">
    <name type="scientific">Aromia moschata</name>
    <dbReference type="NCBI Taxonomy" id="1265417"/>
    <lineage>
        <taxon>Eukaryota</taxon>
        <taxon>Metazoa</taxon>
        <taxon>Ecdysozoa</taxon>
        <taxon>Arthropoda</taxon>
        <taxon>Hexapoda</taxon>
        <taxon>Insecta</taxon>
        <taxon>Pterygota</taxon>
        <taxon>Neoptera</taxon>
        <taxon>Endopterygota</taxon>
        <taxon>Coleoptera</taxon>
        <taxon>Polyphaga</taxon>
        <taxon>Cucujiformia</taxon>
        <taxon>Chrysomeloidea</taxon>
        <taxon>Cerambycidae</taxon>
        <taxon>Cerambycinae</taxon>
        <taxon>Callichromatini</taxon>
        <taxon>Aromia</taxon>
    </lineage>
</organism>
<proteinExistence type="inferred from homology"/>
<dbReference type="GO" id="GO:0004479">
    <property type="term" value="F:methionyl-tRNA formyltransferase activity"/>
    <property type="evidence" value="ECO:0007669"/>
    <property type="project" value="UniProtKB-EC"/>
</dbReference>
<comment type="catalytic activity">
    <reaction evidence="9">
        <text>L-methionyl-tRNA(fMet) + (6R)-10-formyltetrahydrofolate = N-formyl-L-methionyl-tRNA(fMet) + (6S)-5,6,7,8-tetrahydrofolate + H(+)</text>
        <dbReference type="Rhea" id="RHEA:24380"/>
        <dbReference type="Rhea" id="RHEA-COMP:9952"/>
        <dbReference type="Rhea" id="RHEA-COMP:9953"/>
        <dbReference type="ChEBI" id="CHEBI:15378"/>
        <dbReference type="ChEBI" id="CHEBI:57453"/>
        <dbReference type="ChEBI" id="CHEBI:78530"/>
        <dbReference type="ChEBI" id="CHEBI:78844"/>
        <dbReference type="ChEBI" id="CHEBI:195366"/>
        <dbReference type="EC" id="2.1.2.9"/>
    </reaction>
    <physiologicalReaction direction="left-to-right" evidence="9">
        <dbReference type="Rhea" id="RHEA:24381"/>
    </physiologicalReaction>
</comment>
<reference evidence="13" key="1">
    <citation type="journal article" date="2023" name="Insect Mol. Biol.">
        <title>Genome sequencing provides insights into the evolution of gene families encoding plant cell wall-degrading enzymes in longhorned beetles.</title>
        <authorList>
            <person name="Shin N.R."/>
            <person name="Okamura Y."/>
            <person name="Kirsch R."/>
            <person name="Pauchet Y."/>
        </authorList>
    </citation>
    <scope>NUCLEOTIDE SEQUENCE</scope>
    <source>
        <strain evidence="13">AMC_N1</strain>
    </source>
</reference>
<comment type="function">
    <text evidence="10">Methionyl-tRNA formyltransferase that formylates methionyl-tRNA in mitochondria and is crucial for translation initiation.</text>
</comment>
<gene>
    <name evidence="13" type="ORF">NQ318_021326</name>
</gene>
<keyword evidence="8" id="KW-0496">Mitochondrion</keyword>
<name>A0AAV8ZBL8_9CUCU</name>
<accession>A0AAV8ZBL8</accession>
<sequence length="345" mass="39268">MNLVFIKLLKGKLYRWKNYCNISSFTKTPPWNVLFFGADEFSIYSLKALHSEYLKKTVLNKLEVVTTIKGKWNPVRKYANEHKICVHSWPNQVPKNEFDLGLVVSFGHLIPEAIITQFPFGMLNVHASLLPRWRGAAPIIYALANGDKETGVTIMRIRPKHFDTGEIISQIKIPISNEMKFPELHKILGELGAQCLIKTIYDLPENLHQARLQPQDGVTYAPKVTSDFAVVRWDELSSSQIYNLDRAMSGLFPLTTSWEGIPLKLIGIRESAFSESAFGDIDETFLKPGFLSYNKRSKTLKVVCAMRTCVSVEKIGVFGKRIMTGSEFCIGYCIHKLPPDKRYFK</sequence>
<dbReference type="Gene3D" id="3.40.50.12230">
    <property type="match status" value="1"/>
</dbReference>
<dbReference type="PANTHER" id="PTHR11138">
    <property type="entry name" value="METHIONYL-TRNA FORMYLTRANSFERASE"/>
    <property type="match status" value="1"/>
</dbReference>
<dbReference type="CDD" id="cd08646">
    <property type="entry name" value="FMT_core_Met-tRNA-FMT_N"/>
    <property type="match status" value="1"/>
</dbReference>
<feature type="domain" description="Formyl transferase N-terminal" evidence="11">
    <location>
        <begin position="92"/>
        <end position="199"/>
    </location>
</feature>
<evidence type="ECO:0000256" key="1">
    <source>
        <dbReference type="ARBA" id="ARBA00004173"/>
    </source>
</evidence>